<evidence type="ECO:0000313" key="3">
    <source>
        <dbReference type="Proteomes" id="UP000005638"/>
    </source>
</evidence>
<keyword evidence="3" id="KW-1185">Reference proteome</keyword>
<organism evidence="2 3">
    <name type="scientific">Flavobacterium columnare (strain ATCC 49512 / CIP 103533 / TG 44/87)</name>
    <dbReference type="NCBI Taxonomy" id="1041826"/>
    <lineage>
        <taxon>Bacteria</taxon>
        <taxon>Pseudomonadati</taxon>
        <taxon>Bacteroidota</taxon>
        <taxon>Flavobacteriia</taxon>
        <taxon>Flavobacteriales</taxon>
        <taxon>Flavobacteriaceae</taxon>
        <taxon>Flavobacterium</taxon>
    </lineage>
</organism>
<dbReference type="Proteomes" id="UP000005638">
    <property type="component" value="Chromosome"/>
</dbReference>
<evidence type="ECO:0000313" key="2">
    <source>
        <dbReference type="EMBL" id="AEW85219.1"/>
    </source>
</evidence>
<dbReference type="InterPro" id="IPR038717">
    <property type="entry name" value="Tc1-like_DDE_dom"/>
</dbReference>
<dbReference type="GO" id="GO:0003676">
    <property type="term" value="F:nucleic acid binding"/>
    <property type="evidence" value="ECO:0007669"/>
    <property type="project" value="InterPro"/>
</dbReference>
<accession>G8XA55</accession>
<dbReference type="KEGG" id="fco:FCOL_01850"/>
<feature type="domain" description="Tc1-like transposase DDE" evidence="1">
    <location>
        <begin position="8"/>
        <end position="38"/>
    </location>
</feature>
<reference evidence="2 3" key="1">
    <citation type="journal article" date="2012" name="J. Bacteriol.">
        <title>Genome Sequence of the Fish Pathogen Flavobacterium columnare ATCC 49512.</title>
        <authorList>
            <person name="Tekedar H.C."/>
            <person name="Karsi A."/>
            <person name="Gillaspy A.F."/>
            <person name="Dyer D.W."/>
            <person name="Benton N.R."/>
            <person name="Zaitshik J."/>
            <person name="Vamenta S."/>
            <person name="Banes M.M."/>
            <person name="Gulsoy N."/>
            <person name="Aboko-Cole M."/>
            <person name="Waldbieser G.C."/>
            <person name="Lawrence M.L."/>
        </authorList>
    </citation>
    <scope>NUCLEOTIDE SEQUENCE [LARGE SCALE GENOMIC DNA]</scope>
    <source>
        <strain evidence="3">ATCC 49512 / CIP 103533 / TG 44/87</strain>
    </source>
</reference>
<dbReference type="InterPro" id="IPR036397">
    <property type="entry name" value="RNaseH_sf"/>
</dbReference>
<dbReference type="AlphaFoldDB" id="G8XA55"/>
<dbReference type="Pfam" id="PF13358">
    <property type="entry name" value="DDE_3"/>
    <property type="match status" value="1"/>
</dbReference>
<evidence type="ECO:0000259" key="1">
    <source>
        <dbReference type="Pfam" id="PF13358"/>
    </source>
</evidence>
<dbReference type="HOGENOM" id="CLU_3099061_0_0_10"/>
<protein>
    <submittedName>
        <fullName evidence="2">Transposase</fullName>
    </submittedName>
</protein>
<proteinExistence type="predicted"/>
<name>G8XA55_FLACA</name>
<sequence length="51" mass="6082">MCLFLLPIPPYCPELNPAEKIWQWMKDKIAMKIYNTLAELNQKMEELIKNS</sequence>
<dbReference type="Gene3D" id="3.30.420.10">
    <property type="entry name" value="Ribonuclease H-like superfamily/Ribonuclease H"/>
    <property type="match status" value="1"/>
</dbReference>
<dbReference type="RefSeq" id="WP_014164502.1">
    <property type="nucleotide sequence ID" value="NC_016510.2"/>
</dbReference>
<dbReference type="GeneID" id="96866231"/>
<gene>
    <name evidence="2" type="ordered locus">FCOL_01850</name>
</gene>
<dbReference type="EMBL" id="CP003222">
    <property type="protein sequence ID" value="AEW85219.1"/>
    <property type="molecule type" value="Genomic_DNA"/>
</dbReference>